<dbReference type="AlphaFoldDB" id="A0A9K3LUU7"/>
<sequence>MSSTINNEHRYQITDTSTKMTAPRTLLFGVLLLPYTMFKPSQAVFTGTILLPHGDFALDPSFCRVGSKERLVADDIAAASRTTARWLLNQEPDIVILTTPHGLQLDYDYGIYHGNQGSGEVMLGQDLVPDDKGSPCNSHIHSPYNVSVDSIDLVDFSVSNDLLQSLQPQYPVSAIYSPNTGIPIPLYWGEIVPLIFLLQQQSKRVKNPSSSSPQGRQQTLPFRTLVWTFPHRRYEHAPEMVPELLAMGADIMSWISKRPERIAVVVSGDLAHTHLASGPYGYSNTSVAYDAAIDAWLNSSDSANPCHQNAQTALLELARSLQPAALSCGFTGYVLWHGMMQCQDSTAQSKDDTHFRSKLLGLGNVTYYGMCSGFFEETQERSIFTTTSNTIVSDTT</sequence>
<gene>
    <name evidence="1" type="ORF">IV203_031717</name>
</gene>
<reference evidence="1" key="2">
    <citation type="submission" date="2021-04" db="EMBL/GenBank/DDBJ databases">
        <authorList>
            <person name="Podell S."/>
        </authorList>
    </citation>
    <scope>NUCLEOTIDE SEQUENCE</scope>
    <source>
        <strain evidence="1">Hildebrandi</strain>
    </source>
</reference>
<comment type="caution">
    <text evidence="1">The sequence shown here is derived from an EMBL/GenBank/DDBJ whole genome shotgun (WGS) entry which is preliminary data.</text>
</comment>
<proteinExistence type="predicted"/>
<evidence type="ECO:0008006" key="3">
    <source>
        <dbReference type="Google" id="ProtNLM"/>
    </source>
</evidence>
<organism evidence="1 2">
    <name type="scientific">Nitzschia inconspicua</name>
    <dbReference type="NCBI Taxonomy" id="303405"/>
    <lineage>
        <taxon>Eukaryota</taxon>
        <taxon>Sar</taxon>
        <taxon>Stramenopiles</taxon>
        <taxon>Ochrophyta</taxon>
        <taxon>Bacillariophyta</taxon>
        <taxon>Bacillariophyceae</taxon>
        <taxon>Bacillariophycidae</taxon>
        <taxon>Bacillariales</taxon>
        <taxon>Bacillariaceae</taxon>
        <taxon>Nitzschia</taxon>
    </lineage>
</organism>
<evidence type="ECO:0000313" key="2">
    <source>
        <dbReference type="Proteomes" id="UP000693970"/>
    </source>
</evidence>
<reference evidence="1" key="1">
    <citation type="journal article" date="2021" name="Sci. Rep.">
        <title>Diploid genomic architecture of Nitzschia inconspicua, an elite biomass production diatom.</title>
        <authorList>
            <person name="Oliver A."/>
            <person name="Podell S."/>
            <person name="Pinowska A."/>
            <person name="Traller J.C."/>
            <person name="Smith S.R."/>
            <person name="McClure R."/>
            <person name="Beliaev A."/>
            <person name="Bohutskyi P."/>
            <person name="Hill E.A."/>
            <person name="Rabines A."/>
            <person name="Zheng H."/>
            <person name="Allen L.Z."/>
            <person name="Kuo A."/>
            <person name="Grigoriev I.V."/>
            <person name="Allen A.E."/>
            <person name="Hazlebeck D."/>
            <person name="Allen E.E."/>
        </authorList>
    </citation>
    <scope>NUCLEOTIDE SEQUENCE</scope>
    <source>
        <strain evidence="1">Hildebrandi</strain>
    </source>
</reference>
<name>A0A9K3LUU7_9STRA</name>
<keyword evidence="2" id="KW-1185">Reference proteome</keyword>
<evidence type="ECO:0000313" key="1">
    <source>
        <dbReference type="EMBL" id="KAG7368974.1"/>
    </source>
</evidence>
<dbReference type="Proteomes" id="UP000693970">
    <property type="component" value="Unassembled WGS sequence"/>
</dbReference>
<dbReference type="EMBL" id="JAGRRH010000006">
    <property type="protein sequence ID" value="KAG7368974.1"/>
    <property type="molecule type" value="Genomic_DNA"/>
</dbReference>
<dbReference type="OrthoDB" id="2132071at2759"/>
<accession>A0A9K3LUU7</accession>
<protein>
    <recommendedName>
        <fullName evidence="3">Extradiol ring-cleavage dioxygenase class III enzyme subunit B domain-containing protein</fullName>
    </recommendedName>
</protein>